<accession>A0A0L8G2U0</accession>
<reference evidence="4" key="1">
    <citation type="submission" date="2015-07" db="EMBL/GenBank/DDBJ databases">
        <title>MeaNS - Measles Nucleotide Surveillance Program.</title>
        <authorList>
            <person name="Tran T."/>
            <person name="Druce J."/>
        </authorList>
    </citation>
    <scope>NUCLEOTIDE SEQUENCE</scope>
    <source>
        <strain evidence="4">UCB-OBI-ISO-001</strain>
        <tissue evidence="4">Gonad</tissue>
    </source>
</reference>
<protein>
    <recommendedName>
        <fullName evidence="5">VWFC domain-containing protein</fullName>
    </recommendedName>
</protein>
<dbReference type="GO" id="GO:0005576">
    <property type="term" value="C:extracellular region"/>
    <property type="evidence" value="ECO:0007669"/>
    <property type="project" value="UniProtKB-SubCell"/>
</dbReference>
<dbReference type="AlphaFoldDB" id="A0A0L8G2U0"/>
<dbReference type="InterPro" id="IPR052424">
    <property type="entry name" value="Kielin_Chordin-BMP_Reg"/>
</dbReference>
<evidence type="ECO:0000256" key="1">
    <source>
        <dbReference type="ARBA" id="ARBA00004613"/>
    </source>
</evidence>
<keyword evidence="2" id="KW-0964">Secreted</keyword>
<dbReference type="Pfam" id="PF23334">
    <property type="entry name" value="VWC2L_2nd"/>
    <property type="match status" value="1"/>
</dbReference>
<evidence type="ECO:0000256" key="3">
    <source>
        <dbReference type="ARBA" id="ARBA00022729"/>
    </source>
</evidence>
<dbReference type="OrthoDB" id="6095958at2759"/>
<dbReference type="Gene3D" id="2.10.70.10">
    <property type="entry name" value="Complement Module, domain 1"/>
    <property type="match status" value="5"/>
</dbReference>
<organism evidence="4">
    <name type="scientific">Octopus bimaculoides</name>
    <name type="common">California two-spotted octopus</name>
    <dbReference type="NCBI Taxonomy" id="37653"/>
    <lineage>
        <taxon>Eukaryota</taxon>
        <taxon>Metazoa</taxon>
        <taxon>Spiralia</taxon>
        <taxon>Lophotrochozoa</taxon>
        <taxon>Mollusca</taxon>
        <taxon>Cephalopoda</taxon>
        <taxon>Coleoidea</taxon>
        <taxon>Octopodiformes</taxon>
        <taxon>Octopoda</taxon>
        <taxon>Incirrata</taxon>
        <taxon>Octopodidae</taxon>
        <taxon>Octopus</taxon>
    </lineage>
</organism>
<dbReference type="PANTHER" id="PTHR46698:SF4">
    <property type="entry name" value="CROSSVEINLESS 2"/>
    <property type="match status" value="1"/>
</dbReference>
<evidence type="ECO:0000313" key="4">
    <source>
        <dbReference type="EMBL" id="KOF70905.1"/>
    </source>
</evidence>
<comment type="subcellular location">
    <subcellularLocation>
        <location evidence="1">Secreted</location>
    </subcellularLocation>
</comment>
<dbReference type="EMBL" id="KQ424513">
    <property type="protein sequence ID" value="KOF70905.1"/>
    <property type="molecule type" value="Genomic_DNA"/>
</dbReference>
<dbReference type="PANTHER" id="PTHR46698">
    <property type="entry name" value="CROSSVEINLESS 2"/>
    <property type="match status" value="1"/>
</dbReference>
<evidence type="ECO:0008006" key="5">
    <source>
        <dbReference type="Google" id="ProtNLM"/>
    </source>
</evidence>
<sequence>MFIECHYNGKTYKYGQTFLAIDKCNKCSCMTKGSITCSQKKCISSATQETTTQKIDIFVVCRYNGQIFKFGQTFTAIDKCNKCICKRKGNIVCTKNTCLSTQTRASHSVTTAKPFKLHTNTVSCVYEGYVYTVHATFLARDGCNQCSCMYNGKVLCTKKPCSILPAMLGEDSSLSETNTKTTCIYHGNIYKITEIFVAIDQCNSCECIFPGRVICTHNICEGSKGRYVEARASQINKYPIINLEMKCFYHGKIYKITETFISVDECNSCECIYPGRVICGQSICEDTIGTRQGILESEALVDTIDTST</sequence>
<keyword evidence="3" id="KW-0732">Signal</keyword>
<name>A0A0L8G2U0_OCTBM</name>
<gene>
    <name evidence="4" type="ORF">OCBIM_22002012mg</name>
</gene>
<evidence type="ECO:0000256" key="2">
    <source>
        <dbReference type="ARBA" id="ARBA00022525"/>
    </source>
</evidence>
<dbReference type="SUPFAM" id="SSF57603">
    <property type="entry name" value="FnI-like domain"/>
    <property type="match status" value="5"/>
</dbReference>
<proteinExistence type="predicted"/>